<feature type="transmembrane region" description="Helical" evidence="1">
    <location>
        <begin position="6"/>
        <end position="27"/>
    </location>
</feature>
<dbReference type="InterPro" id="IPR010559">
    <property type="entry name" value="Sig_transdc_His_kin_internal"/>
</dbReference>
<gene>
    <name evidence="3" type="ORF">EIH08_07925</name>
</gene>
<dbReference type="PANTHER" id="PTHR34220:SF7">
    <property type="entry name" value="SENSOR HISTIDINE KINASE YPDA"/>
    <property type="match status" value="1"/>
</dbReference>
<evidence type="ECO:0000313" key="3">
    <source>
        <dbReference type="EMBL" id="AZI20649.1"/>
    </source>
</evidence>
<evidence type="ECO:0000256" key="1">
    <source>
        <dbReference type="SAM" id="Phobius"/>
    </source>
</evidence>
<keyword evidence="1" id="KW-1133">Transmembrane helix</keyword>
<keyword evidence="1" id="KW-0812">Transmembrane</keyword>
<reference evidence="4" key="1">
    <citation type="submission" date="2018-11" db="EMBL/GenBank/DDBJ databases">
        <title>Proposal to divide the Flavobacteriaceae and reorganize its genera based on Amino Acid Identity values calculated from whole genome sequences.</title>
        <authorList>
            <person name="Nicholson A.C."/>
            <person name="Gulvik C.A."/>
            <person name="Whitney A.M."/>
            <person name="Humrighouse B.W."/>
            <person name="Bell M."/>
            <person name="Holmes B."/>
            <person name="Steigerwalt A.B."/>
            <person name="Villarma A."/>
            <person name="Sheth M."/>
            <person name="Batra D."/>
            <person name="Pryor J."/>
            <person name="Bernardet J.-F."/>
            <person name="Hugo C."/>
            <person name="Kampfer P."/>
            <person name="Newman J.D."/>
            <person name="McQuiston J.R."/>
        </authorList>
    </citation>
    <scope>NUCLEOTIDE SEQUENCE [LARGE SCALE GENOMIC DNA]</scope>
    <source>
        <strain evidence="4">H4753</strain>
    </source>
</reference>
<evidence type="ECO:0000313" key="4">
    <source>
        <dbReference type="Proteomes" id="UP000282297"/>
    </source>
</evidence>
<dbReference type="PANTHER" id="PTHR34220">
    <property type="entry name" value="SENSOR HISTIDINE KINASE YPDA"/>
    <property type="match status" value="1"/>
</dbReference>
<sequence>MVIDGVLANVLWIIFSFVVLVIIWLLVNYMQFLILYKLELEIIESPFTGTISKNAKHGIHRIFSFKNIIGNANTVLYAFIPPFFCKVIFDITRLYSKTLKIEKYKRALEVQNINIEKDFLKSQLNPHFLFNTLNNLYGLTKQKDEKASEIVLNLSDIMSYTLYYSESEKVPLQKELEFIENYFSIEKMRHMDDKNISLSIQEIGNTANIFIPPLLTFNLIENAFKHGLKSKTNPFLNISILVSEDKFIFNLKNDKSNLAVTSFLTKSHSKYGGIGMANLEKRLKLLYPDKHILKVKNEIDRYSVEMKIILK</sequence>
<dbReference type="GO" id="GO:0016020">
    <property type="term" value="C:membrane"/>
    <property type="evidence" value="ECO:0007669"/>
    <property type="project" value="InterPro"/>
</dbReference>
<name>A0A3G8WJ99_9FLAO</name>
<protein>
    <submittedName>
        <fullName evidence="3">GHKL domain-containing protein</fullName>
    </submittedName>
</protein>
<dbReference type="Proteomes" id="UP000282297">
    <property type="component" value="Chromosome"/>
</dbReference>
<dbReference type="AlphaFoldDB" id="A0A3G8WJ99"/>
<dbReference type="InterPro" id="IPR050640">
    <property type="entry name" value="Bact_2-comp_sensor_kinase"/>
</dbReference>
<keyword evidence="1" id="KW-0472">Membrane</keyword>
<dbReference type="GO" id="GO:0000155">
    <property type="term" value="F:phosphorelay sensor kinase activity"/>
    <property type="evidence" value="ECO:0007669"/>
    <property type="project" value="InterPro"/>
</dbReference>
<proteinExistence type="predicted"/>
<feature type="domain" description="Signal transduction histidine kinase internal region" evidence="2">
    <location>
        <begin position="117"/>
        <end position="192"/>
    </location>
</feature>
<organism evidence="3 4">
    <name type="scientific">Chryseobacterium taklimakanense</name>
    <dbReference type="NCBI Taxonomy" id="536441"/>
    <lineage>
        <taxon>Bacteria</taxon>
        <taxon>Pseudomonadati</taxon>
        <taxon>Bacteroidota</taxon>
        <taxon>Flavobacteriia</taxon>
        <taxon>Flavobacteriales</taxon>
        <taxon>Weeksellaceae</taxon>
        <taxon>Chryseobacterium group</taxon>
        <taxon>Chryseobacterium</taxon>
    </lineage>
</organism>
<dbReference type="Pfam" id="PF06580">
    <property type="entry name" value="His_kinase"/>
    <property type="match status" value="1"/>
</dbReference>
<dbReference type="EMBL" id="CP034171">
    <property type="protein sequence ID" value="AZI20649.1"/>
    <property type="molecule type" value="Genomic_DNA"/>
</dbReference>
<accession>A0A3G8WJ99</accession>
<evidence type="ECO:0000259" key="2">
    <source>
        <dbReference type="Pfam" id="PF06580"/>
    </source>
</evidence>